<evidence type="ECO:0000256" key="7">
    <source>
        <dbReference type="ARBA" id="ARBA00052546"/>
    </source>
</evidence>
<name>A0A2N6SVU2_9CORY</name>
<evidence type="ECO:0000259" key="9">
    <source>
        <dbReference type="Pfam" id="PF00441"/>
    </source>
</evidence>
<dbReference type="InterPro" id="IPR037069">
    <property type="entry name" value="AcylCoA_DH/ox_N_sf"/>
</dbReference>
<dbReference type="GO" id="GO:0033539">
    <property type="term" value="P:fatty acid beta-oxidation using acyl-CoA dehydrogenase"/>
    <property type="evidence" value="ECO:0007669"/>
    <property type="project" value="TreeGrafter"/>
</dbReference>
<dbReference type="Gene3D" id="1.10.540.10">
    <property type="entry name" value="Acyl-CoA dehydrogenase/oxidase, N-terminal domain"/>
    <property type="match status" value="1"/>
</dbReference>
<evidence type="ECO:0000256" key="4">
    <source>
        <dbReference type="ARBA" id="ARBA00022630"/>
    </source>
</evidence>
<dbReference type="PANTHER" id="PTHR48083">
    <property type="entry name" value="MEDIUM-CHAIN SPECIFIC ACYL-COA DEHYDROGENASE, MITOCHONDRIAL-RELATED"/>
    <property type="match status" value="1"/>
</dbReference>
<feature type="domain" description="Acyl-CoA oxidase/dehydrogenase middle" evidence="10">
    <location>
        <begin position="134"/>
        <end position="234"/>
    </location>
</feature>
<evidence type="ECO:0000313" key="13">
    <source>
        <dbReference type="Proteomes" id="UP000235363"/>
    </source>
</evidence>
<comment type="catalytic activity">
    <reaction evidence="7">
        <text>a 2,3-saturated acyl-CoA + A = a 2,3-dehydroacyl-CoA + AH2</text>
        <dbReference type="Rhea" id="RHEA:48608"/>
        <dbReference type="ChEBI" id="CHEBI:13193"/>
        <dbReference type="ChEBI" id="CHEBI:17499"/>
        <dbReference type="ChEBI" id="CHEBI:60015"/>
        <dbReference type="ChEBI" id="CHEBI:65111"/>
    </reaction>
</comment>
<dbReference type="SUPFAM" id="SSF47203">
    <property type="entry name" value="Acyl-CoA dehydrogenase C-terminal domain-like"/>
    <property type="match status" value="1"/>
</dbReference>
<dbReference type="RefSeq" id="WP_102214732.1">
    <property type="nucleotide sequence ID" value="NZ_PNHF01000039.1"/>
</dbReference>
<evidence type="ECO:0000256" key="2">
    <source>
        <dbReference type="ARBA" id="ARBA00009347"/>
    </source>
</evidence>
<dbReference type="Pfam" id="PF00441">
    <property type="entry name" value="Acyl-CoA_dh_1"/>
    <property type="match status" value="1"/>
</dbReference>
<accession>A0A2N6SVU2</accession>
<dbReference type="Proteomes" id="UP000235363">
    <property type="component" value="Unassembled WGS sequence"/>
</dbReference>
<protein>
    <submittedName>
        <fullName evidence="12">Acyl-CoA dehydrogenase</fullName>
    </submittedName>
</protein>
<keyword evidence="4 8" id="KW-0285">Flavoprotein</keyword>
<comment type="cofactor">
    <cofactor evidence="1 8">
        <name>FAD</name>
        <dbReference type="ChEBI" id="CHEBI:57692"/>
    </cofactor>
</comment>
<dbReference type="Gene3D" id="2.40.110.10">
    <property type="entry name" value="Butyryl-CoA Dehydrogenase, subunit A, domain 2"/>
    <property type="match status" value="1"/>
</dbReference>
<dbReference type="InterPro" id="IPR009075">
    <property type="entry name" value="AcylCo_DH/oxidase_C"/>
</dbReference>
<evidence type="ECO:0000256" key="1">
    <source>
        <dbReference type="ARBA" id="ARBA00001974"/>
    </source>
</evidence>
<feature type="domain" description="Acyl-CoA dehydrogenase/oxidase N-terminal" evidence="11">
    <location>
        <begin position="7"/>
        <end position="130"/>
    </location>
</feature>
<evidence type="ECO:0000259" key="10">
    <source>
        <dbReference type="Pfam" id="PF02770"/>
    </source>
</evidence>
<proteinExistence type="inferred from homology"/>
<dbReference type="GO" id="GO:0005737">
    <property type="term" value="C:cytoplasm"/>
    <property type="evidence" value="ECO:0007669"/>
    <property type="project" value="TreeGrafter"/>
</dbReference>
<reference evidence="12 13" key="1">
    <citation type="submission" date="2017-09" db="EMBL/GenBank/DDBJ databases">
        <title>Bacterial strain isolated from the female urinary microbiota.</title>
        <authorList>
            <person name="Thomas-White K."/>
            <person name="Kumar N."/>
            <person name="Forster S."/>
            <person name="Putonti C."/>
            <person name="Lawley T."/>
            <person name="Wolfe A.J."/>
        </authorList>
    </citation>
    <scope>NUCLEOTIDE SEQUENCE [LARGE SCALE GENOMIC DNA]</scope>
    <source>
        <strain evidence="12 13">UMB0908</strain>
    </source>
</reference>
<dbReference type="GO" id="GO:0003995">
    <property type="term" value="F:acyl-CoA dehydrogenase activity"/>
    <property type="evidence" value="ECO:0007669"/>
    <property type="project" value="TreeGrafter"/>
</dbReference>
<keyword evidence="5 8" id="KW-0274">FAD</keyword>
<evidence type="ECO:0000256" key="6">
    <source>
        <dbReference type="ARBA" id="ARBA00023002"/>
    </source>
</evidence>
<dbReference type="SUPFAM" id="SSF56645">
    <property type="entry name" value="Acyl-CoA dehydrogenase NM domain-like"/>
    <property type="match status" value="1"/>
</dbReference>
<gene>
    <name evidence="12" type="ORF">CJ204_12310</name>
</gene>
<comment type="caution">
    <text evidence="12">The sequence shown here is derived from an EMBL/GenBank/DDBJ whole genome shotgun (WGS) entry which is preliminary data.</text>
</comment>
<evidence type="ECO:0000259" key="11">
    <source>
        <dbReference type="Pfam" id="PF02771"/>
    </source>
</evidence>
<evidence type="ECO:0000256" key="3">
    <source>
        <dbReference type="ARBA" id="ARBA00011738"/>
    </source>
</evidence>
<dbReference type="InterPro" id="IPR036250">
    <property type="entry name" value="AcylCo_DH-like_C"/>
</dbReference>
<evidence type="ECO:0000256" key="8">
    <source>
        <dbReference type="RuleBase" id="RU362125"/>
    </source>
</evidence>
<dbReference type="EMBL" id="PNHF01000039">
    <property type="protein sequence ID" value="PMC61190.1"/>
    <property type="molecule type" value="Genomic_DNA"/>
</dbReference>
<feature type="domain" description="Acyl-CoA dehydrogenase/oxidase C-terminal" evidence="9">
    <location>
        <begin position="246"/>
        <end position="395"/>
    </location>
</feature>
<sequence length="411" mass="45716">MDFRESDRAREYRERLEAFMDECVYPAEATIGEQVRASGDPHHHPAAMEELKGEAKSRGLWNLFHPHPGRGPGLSNVEYATLAEIMGRSPHIAPEACNCNAPDTGNMEVLELYGTEEHRRRWLEPLLAGEIRSAFCMTEPGVASSDATNVAMRMERVDGGWKLNGRKWFTSNGMHPNLRVLIVMGKTSPDAETHRQQSMLVVPADAPGVTVLRDLPVFGFHDREGHAEVLFDDVVVPDFDVLKGEGEGFRIAQDRLGPGRIHHCMRAIGMAERALEMMCRRAMERSTFGTLLADRDNVRDRIAQARIDIEMARLLTLKAAWLMDEAGNKAARQEIAAIKVAAPATALRVVDQAIQLFGGEGVTDDVPLAQFWAGLRALRLADGPDEVHLMTIARGELRRYRGDRTPKGGER</sequence>
<dbReference type="InterPro" id="IPR046373">
    <property type="entry name" value="Acyl-CoA_Oxase/DH_mid-dom_sf"/>
</dbReference>
<dbReference type="FunFam" id="2.40.110.10:FF:000002">
    <property type="entry name" value="Acyl-CoA dehydrogenase fadE12"/>
    <property type="match status" value="1"/>
</dbReference>
<dbReference type="AlphaFoldDB" id="A0A2N6SVU2"/>
<dbReference type="PANTHER" id="PTHR48083:SF13">
    <property type="entry name" value="ACYL-COA DEHYDROGENASE FAMILY MEMBER 11"/>
    <property type="match status" value="1"/>
</dbReference>
<dbReference type="Pfam" id="PF02770">
    <property type="entry name" value="Acyl-CoA_dh_M"/>
    <property type="match status" value="1"/>
</dbReference>
<dbReference type="InterPro" id="IPR013786">
    <property type="entry name" value="AcylCoA_DH/ox_N"/>
</dbReference>
<dbReference type="GO" id="GO:0050660">
    <property type="term" value="F:flavin adenine dinucleotide binding"/>
    <property type="evidence" value="ECO:0007669"/>
    <property type="project" value="InterPro"/>
</dbReference>
<dbReference type="STRING" id="1725.WU86_05565"/>
<keyword evidence="6 8" id="KW-0560">Oxidoreductase</keyword>
<organism evidence="12 13">
    <name type="scientific">Corynebacterium xerosis</name>
    <dbReference type="NCBI Taxonomy" id="1725"/>
    <lineage>
        <taxon>Bacteria</taxon>
        <taxon>Bacillati</taxon>
        <taxon>Actinomycetota</taxon>
        <taxon>Actinomycetes</taxon>
        <taxon>Mycobacteriales</taxon>
        <taxon>Corynebacteriaceae</taxon>
        <taxon>Corynebacterium</taxon>
    </lineage>
</organism>
<dbReference type="Gene3D" id="1.20.140.10">
    <property type="entry name" value="Butyryl-CoA Dehydrogenase, subunit A, domain 3"/>
    <property type="match status" value="1"/>
</dbReference>
<dbReference type="Pfam" id="PF02771">
    <property type="entry name" value="Acyl-CoA_dh_N"/>
    <property type="match status" value="1"/>
</dbReference>
<evidence type="ECO:0000313" key="12">
    <source>
        <dbReference type="EMBL" id="PMC61190.1"/>
    </source>
</evidence>
<comment type="similarity">
    <text evidence="2 8">Belongs to the acyl-CoA dehydrogenase family.</text>
</comment>
<evidence type="ECO:0000256" key="5">
    <source>
        <dbReference type="ARBA" id="ARBA00022827"/>
    </source>
</evidence>
<dbReference type="InterPro" id="IPR050741">
    <property type="entry name" value="Acyl-CoA_dehydrogenase"/>
</dbReference>
<dbReference type="InterPro" id="IPR009100">
    <property type="entry name" value="AcylCoA_DH/oxidase_NM_dom_sf"/>
</dbReference>
<dbReference type="InterPro" id="IPR006091">
    <property type="entry name" value="Acyl-CoA_Oxase/DH_mid-dom"/>
</dbReference>
<comment type="subunit">
    <text evidence="3">Homodimer.</text>
</comment>